<evidence type="ECO:0000313" key="11">
    <source>
        <dbReference type="Proteomes" id="UP001157418"/>
    </source>
</evidence>
<dbReference type="EMBL" id="CAKMRJ010000002">
    <property type="protein sequence ID" value="CAH1416125.1"/>
    <property type="molecule type" value="Genomic_DNA"/>
</dbReference>
<dbReference type="GO" id="GO:0005524">
    <property type="term" value="F:ATP binding"/>
    <property type="evidence" value="ECO:0007669"/>
    <property type="project" value="UniProtKB-KW"/>
</dbReference>
<dbReference type="SUPFAM" id="SSF55681">
    <property type="entry name" value="Class II aaRS and biotin synthetases"/>
    <property type="match status" value="2"/>
</dbReference>
<evidence type="ECO:0000256" key="2">
    <source>
        <dbReference type="ARBA" id="ARBA00012840"/>
    </source>
</evidence>
<dbReference type="Gene3D" id="3.30.930.10">
    <property type="entry name" value="Bira Bifunctional Protein, Domain 2"/>
    <property type="match status" value="2"/>
</dbReference>
<evidence type="ECO:0000256" key="6">
    <source>
        <dbReference type="ARBA" id="ARBA00022917"/>
    </source>
</evidence>
<keyword evidence="7" id="KW-0030">Aminoacyl-tRNA synthetase</keyword>
<keyword evidence="3" id="KW-0436">Ligase</keyword>
<proteinExistence type="inferred from homology"/>
<evidence type="ECO:0000256" key="4">
    <source>
        <dbReference type="ARBA" id="ARBA00022741"/>
    </source>
</evidence>
<dbReference type="InterPro" id="IPR002317">
    <property type="entry name" value="Ser-tRNA-ligase_type_1"/>
</dbReference>
<dbReference type="InterPro" id="IPR002314">
    <property type="entry name" value="aa-tRNA-synt_IIb"/>
</dbReference>
<dbReference type="InterPro" id="IPR010978">
    <property type="entry name" value="tRNA-bd_arm"/>
</dbReference>
<dbReference type="PANTHER" id="PTHR11778">
    <property type="entry name" value="SERYL-TRNA SYNTHETASE"/>
    <property type="match status" value="1"/>
</dbReference>
<name>A0AAU9LNT2_9ASTR</name>
<dbReference type="GO" id="GO:0006434">
    <property type="term" value="P:seryl-tRNA aminoacylation"/>
    <property type="evidence" value="ECO:0007669"/>
    <property type="project" value="InterPro"/>
</dbReference>
<dbReference type="InterPro" id="IPR033729">
    <property type="entry name" value="SerRS_core"/>
</dbReference>
<organism evidence="10 11">
    <name type="scientific">Lactuca virosa</name>
    <dbReference type="NCBI Taxonomy" id="75947"/>
    <lineage>
        <taxon>Eukaryota</taxon>
        <taxon>Viridiplantae</taxon>
        <taxon>Streptophyta</taxon>
        <taxon>Embryophyta</taxon>
        <taxon>Tracheophyta</taxon>
        <taxon>Spermatophyta</taxon>
        <taxon>Magnoliopsida</taxon>
        <taxon>eudicotyledons</taxon>
        <taxon>Gunneridae</taxon>
        <taxon>Pentapetalae</taxon>
        <taxon>asterids</taxon>
        <taxon>campanulids</taxon>
        <taxon>Asterales</taxon>
        <taxon>Asteraceae</taxon>
        <taxon>Cichorioideae</taxon>
        <taxon>Cichorieae</taxon>
        <taxon>Lactucinae</taxon>
        <taxon>Lactuca</taxon>
    </lineage>
</organism>
<evidence type="ECO:0000256" key="8">
    <source>
        <dbReference type="ARBA" id="ARBA00031113"/>
    </source>
</evidence>
<dbReference type="Pfam" id="PF00587">
    <property type="entry name" value="tRNA-synt_2b"/>
    <property type="match status" value="2"/>
</dbReference>
<evidence type="ECO:0000256" key="1">
    <source>
        <dbReference type="ARBA" id="ARBA00010728"/>
    </source>
</evidence>
<comment type="similarity">
    <text evidence="1">Belongs to the class-II aminoacyl-tRNA synthetase family. Type-1 seryl-tRNA synthetase subfamily.</text>
</comment>
<comment type="caution">
    <text evidence="10">The sequence shown here is derived from an EMBL/GenBank/DDBJ whole genome shotgun (WGS) entry which is preliminary data.</text>
</comment>
<evidence type="ECO:0000256" key="3">
    <source>
        <dbReference type="ARBA" id="ARBA00022598"/>
    </source>
</evidence>
<dbReference type="SUPFAM" id="SSF46589">
    <property type="entry name" value="tRNA-binding arm"/>
    <property type="match status" value="2"/>
</dbReference>
<dbReference type="Proteomes" id="UP001157418">
    <property type="component" value="Unassembled WGS sequence"/>
</dbReference>
<dbReference type="CDD" id="cd00770">
    <property type="entry name" value="SerRS_core"/>
    <property type="match status" value="1"/>
</dbReference>
<dbReference type="Pfam" id="PF02403">
    <property type="entry name" value="Seryl_tRNA_N"/>
    <property type="match status" value="2"/>
</dbReference>
<dbReference type="GO" id="GO:0004828">
    <property type="term" value="F:serine-tRNA ligase activity"/>
    <property type="evidence" value="ECO:0007669"/>
    <property type="project" value="UniProtKB-EC"/>
</dbReference>
<dbReference type="InterPro" id="IPR045864">
    <property type="entry name" value="aa-tRNA-synth_II/BPL/LPL"/>
</dbReference>
<evidence type="ECO:0000259" key="9">
    <source>
        <dbReference type="PROSITE" id="PS50862"/>
    </source>
</evidence>
<feature type="domain" description="Aminoacyl-transfer RNA synthetases class-II family profile" evidence="9">
    <location>
        <begin position="230"/>
        <end position="500"/>
    </location>
</feature>
<keyword evidence="11" id="KW-1185">Reference proteome</keyword>
<keyword evidence="4" id="KW-0547">Nucleotide-binding</keyword>
<dbReference type="PRINTS" id="PR00981">
    <property type="entry name" value="TRNASYNTHSER"/>
</dbReference>
<dbReference type="PROSITE" id="PS50862">
    <property type="entry name" value="AA_TRNA_LIGASE_II"/>
    <property type="match status" value="2"/>
</dbReference>
<dbReference type="InterPro" id="IPR015866">
    <property type="entry name" value="Ser-tRNA-synth_1_N"/>
</dbReference>
<reference evidence="10 11" key="1">
    <citation type="submission" date="2022-01" db="EMBL/GenBank/DDBJ databases">
        <authorList>
            <person name="Xiong W."/>
            <person name="Schranz E."/>
        </authorList>
    </citation>
    <scope>NUCLEOTIDE SEQUENCE [LARGE SCALE GENOMIC DNA]</scope>
</reference>
<dbReference type="Gene3D" id="1.10.287.40">
    <property type="entry name" value="Serine-tRNA synthetase, tRNA binding domain"/>
    <property type="match status" value="2"/>
</dbReference>
<dbReference type="EC" id="6.1.1.11" evidence="2"/>
<evidence type="ECO:0000256" key="7">
    <source>
        <dbReference type="ARBA" id="ARBA00023146"/>
    </source>
</evidence>
<dbReference type="NCBIfam" id="TIGR00414">
    <property type="entry name" value="serS"/>
    <property type="match status" value="2"/>
</dbReference>
<dbReference type="AlphaFoldDB" id="A0AAU9LNT2"/>
<dbReference type="InterPro" id="IPR042103">
    <property type="entry name" value="SerRS_1_N_sf"/>
</dbReference>
<dbReference type="FunFam" id="3.30.930.10:FF:000026">
    <property type="entry name" value="Seryl-tRNA synthetase, cytoplasmic"/>
    <property type="match status" value="1"/>
</dbReference>
<keyword evidence="5" id="KW-0067">ATP-binding</keyword>
<keyword evidence="6" id="KW-0648">Protein biosynthesis</keyword>
<protein>
    <recommendedName>
        <fullName evidence="2">serine--tRNA ligase</fullName>
        <ecNumber evidence="2">6.1.1.11</ecNumber>
    </recommendedName>
    <alternativeName>
        <fullName evidence="8">Seryl-tRNA synthetase</fullName>
    </alternativeName>
</protein>
<dbReference type="InterPro" id="IPR006195">
    <property type="entry name" value="aa-tRNA-synth_II"/>
</dbReference>
<sequence>MFVIHSRGGSSVKCLDLFKILSFPFDSLCQASKQEPTRPYCLCCLLSLDLKTLSRHISILPIKFLRSRVVFSLTNTTHTTKGKKEGESMLDINLFREEKGNNPEIIRESQHQRFADVEIVDEIIHLDKEWRQRQYKLEQLLKVFNNINKEVAKLSIAGEDASSKIKNTEEIKDSIAKKGAKVQEARAALYSKLSMVGNFVHDSVPVSNDKANNVVVRTWGEKRTEPKLKNHVELMELLGIADLENGAKIAGKGGFCLLGDGLHLNLALIKFGLDFLEERGFTSLQTPSFMTENIMGKCAHSVQFDKELYKVTGEGKDKYLIDTTAQPLCAYNIDGRVHPTELPIRQVGYATCFWKDAGSDGIFDASQCEKVEQLCITSPNGNDSWDMHEEMIKNSEEFYQMLKLPYRIMSVVSGALNNAAAKTYDLEAWFPAYNNYRQLLSCSNCTDYQSRKLELRFGQKTSNEQTKQYCHLLNCTLTEAEKTMCCILENYQREDGVEVPQVLQPYMGGKTFMPFQAPPADKETKATQTQNGNFVQPTEGEKEGESMLDINLFWEERGTNPEIIRESQRRRFTEIGDEIIHLDKEWRQRQTELAQLHQDLPRTAGEEETKDLIAKKVVEVQEARSALCSKLSKVGNLVHDSVPVSNDEANNVVVRTWGEKRTEPKLKNHVELVELLGIADLEKGVKVAGGRGYCLKGAGLHLNHALIKFGCIFLEKRGFKSIKTPFFMVHDIMEKCAQLTQFNEELYKVTGEGDDKYLIATAEQPLCAYNIDKWIHPQQLPLRYAGYSSCFRKEAGSHGHDTRGLFHVHEFQKVEQFCITSPNGNDSWDMHEEMIKNSEEFYQMLKLPYRVVSIVSGELNDAAAKKYDLEAWFPASSTYRELVSCSNCTDYQSRKLEIRFGEKKSNEQTMQYCHLLNSTLTATERTICCILENYQREDGVEVPQVLQPFMGGKKFIPFQAPLVKATKGKKSK</sequence>
<evidence type="ECO:0000313" key="10">
    <source>
        <dbReference type="EMBL" id="CAH1416125.1"/>
    </source>
</evidence>
<gene>
    <name evidence="10" type="ORF">LVIROSA_LOCUS3911</name>
</gene>
<evidence type="ECO:0000256" key="5">
    <source>
        <dbReference type="ARBA" id="ARBA00022840"/>
    </source>
</evidence>
<feature type="domain" description="Aminoacyl-transfer RNA synthetases class-II family profile" evidence="9">
    <location>
        <begin position="713"/>
        <end position="943"/>
    </location>
</feature>
<accession>A0AAU9LNT2</accession>